<feature type="binding site" evidence="4">
    <location>
        <position position="157"/>
    </location>
    <ligand>
        <name>Mn(2+)</name>
        <dbReference type="ChEBI" id="CHEBI:29035"/>
        <label>2</label>
    </ligand>
</feature>
<dbReference type="PANTHER" id="PTHR11014">
    <property type="entry name" value="PEPTIDASE M20 FAMILY MEMBER"/>
    <property type="match status" value="1"/>
</dbReference>
<comment type="cofactor">
    <cofactor evidence="4">
        <name>Mn(2+)</name>
        <dbReference type="ChEBI" id="CHEBI:29035"/>
    </cofactor>
    <text evidence="4">The Mn(2+) ion enhances activity.</text>
</comment>
<dbReference type="Proteomes" id="UP001172159">
    <property type="component" value="Unassembled WGS sequence"/>
</dbReference>
<accession>A0AA39ZPV6</accession>
<evidence type="ECO:0000313" key="6">
    <source>
        <dbReference type="EMBL" id="KAK0701442.1"/>
    </source>
</evidence>
<evidence type="ECO:0000256" key="1">
    <source>
        <dbReference type="ARBA" id="ARBA00006153"/>
    </source>
</evidence>
<proteinExistence type="inferred from homology"/>
<protein>
    <recommendedName>
        <fullName evidence="5">Peptidase M20 dimerisation domain-containing protein</fullName>
    </recommendedName>
</protein>
<dbReference type="GO" id="GO:0016787">
    <property type="term" value="F:hydrolase activity"/>
    <property type="evidence" value="ECO:0007669"/>
    <property type="project" value="UniProtKB-KW"/>
</dbReference>
<feature type="binding site" evidence="4">
    <location>
        <position position="188"/>
    </location>
    <ligand>
        <name>Mn(2+)</name>
        <dbReference type="ChEBI" id="CHEBI:29035"/>
        <label>2</label>
    </ligand>
</feature>
<dbReference type="PIRSF" id="PIRSF005962">
    <property type="entry name" value="Pept_M20D_amidohydro"/>
    <property type="match status" value="1"/>
</dbReference>
<dbReference type="FunFam" id="3.30.70.360:FF:000001">
    <property type="entry name" value="N-acetyldiaminopimelate deacetylase"/>
    <property type="match status" value="1"/>
</dbReference>
<dbReference type="InterPro" id="IPR017439">
    <property type="entry name" value="Amidohydrolase"/>
</dbReference>
<evidence type="ECO:0000256" key="3">
    <source>
        <dbReference type="ARBA" id="ARBA00022801"/>
    </source>
</evidence>
<dbReference type="EMBL" id="JAUKTV010000028">
    <property type="protein sequence ID" value="KAK0701442.1"/>
    <property type="molecule type" value="Genomic_DNA"/>
</dbReference>
<evidence type="ECO:0000256" key="4">
    <source>
        <dbReference type="PIRSR" id="PIRSR005962-1"/>
    </source>
</evidence>
<dbReference type="PANTHER" id="PTHR11014:SF63">
    <property type="entry name" value="METALLOPEPTIDASE, PUTATIVE (AFU_ORTHOLOGUE AFUA_6G09600)-RELATED"/>
    <property type="match status" value="1"/>
</dbReference>
<dbReference type="SUPFAM" id="SSF53187">
    <property type="entry name" value="Zn-dependent exopeptidases"/>
    <property type="match status" value="1"/>
</dbReference>
<feature type="domain" description="Peptidase M20 dimerisation" evidence="5">
    <location>
        <begin position="210"/>
        <end position="301"/>
    </location>
</feature>
<comment type="caution">
    <text evidence="6">The sequence shown here is derived from an EMBL/GenBank/DDBJ whole genome shotgun (WGS) entry which is preliminary data.</text>
</comment>
<evidence type="ECO:0000313" key="7">
    <source>
        <dbReference type="Proteomes" id="UP001172159"/>
    </source>
</evidence>
<dbReference type="Gene3D" id="3.30.70.360">
    <property type="match status" value="1"/>
</dbReference>
<comment type="similarity">
    <text evidence="2">Belongs to the peptidase M20A family.</text>
</comment>
<evidence type="ECO:0000256" key="2">
    <source>
        <dbReference type="ARBA" id="ARBA00006247"/>
    </source>
</evidence>
<feature type="binding site" evidence="4">
    <location>
        <position position="121"/>
    </location>
    <ligand>
        <name>Mn(2+)</name>
        <dbReference type="ChEBI" id="CHEBI:29035"/>
        <label>2</label>
    </ligand>
</feature>
<dbReference type="InterPro" id="IPR002933">
    <property type="entry name" value="Peptidase_M20"/>
</dbReference>
<gene>
    <name evidence="6" type="ORF">B0T21DRAFT_300476</name>
</gene>
<keyword evidence="7" id="KW-1185">Reference proteome</keyword>
<keyword evidence="4" id="KW-0479">Metal-binding</keyword>
<keyword evidence="4" id="KW-0464">Manganese</keyword>
<dbReference type="Pfam" id="PF07687">
    <property type="entry name" value="M20_dimer"/>
    <property type="match status" value="1"/>
</dbReference>
<dbReference type="NCBIfam" id="TIGR01891">
    <property type="entry name" value="amidohydrolases"/>
    <property type="match status" value="1"/>
</dbReference>
<comment type="similarity">
    <text evidence="1">Belongs to the peptidase M20 family.</text>
</comment>
<feature type="binding site" evidence="4">
    <location>
        <position position="123"/>
    </location>
    <ligand>
        <name>Mn(2+)</name>
        <dbReference type="ChEBI" id="CHEBI:29035"/>
        <label>2</label>
    </ligand>
</feature>
<dbReference type="InterPro" id="IPR011650">
    <property type="entry name" value="Peptidase_M20_dimer"/>
</dbReference>
<evidence type="ECO:0000259" key="5">
    <source>
        <dbReference type="Pfam" id="PF07687"/>
    </source>
</evidence>
<organism evidence="6 7">
    <name type="scientific">Apiosordaria backusii</name>
    <dbReference type="NCBI Taxonomy" id="314023"/>
    <lineage>
        <taxon>Eukaryota</taxon>
        <taxon>Fungi</taxon>
        <taxon>Dikarya</taxon>
        <taxon>Ascomycota</taxon>
        <taxon>Pezizomycotina</taxon>
        <taxon>Sordariomycetes</taxon>
        <taxon>Sordariomycetidae</taxon>
        <taxon>Sordariales</taxon>
        <taxon>Lasiosphaeriaceae</taxon>
        <taxon>Apiosordaria</taxon>
    </lineage>
</organism>
<dbReference type="InterPro" id="IPR036264">
    <property type="entry name" value="Bact_exopeptidase_dim_dom"/>
</dbReference>
<dbReference type="SUPFAM" id="SSF55031">
    <property type="entry name" value="Bacterial exopeptidase dimerisation domain"/>
    <property type="match status" value="1"/>
</dbReference>
<reference evidence="6" key="1">
    <citation type="submission" date="2023-06" db="EMBL/GenBank/DDBJ databases">
        <title>Genome-scale phylogeny and comparative genomics of the fungal order Sordariales.</title>
        <authorList>
            <consortium name="Lawrence Berkeley National Laboratory"/>
            <person name="Hensen N."/>
            <person name="Bonometti L."/>
            <person name="Westerberg I."/>
            <person name="Brannstrom I.O."/>
            <person name="Guillou S."/>
            <person name="Cros-Aarteil S."/>
            <person name="Calhoun S."/>
            <person name="Haridas S."/>
            <person name="Kuo A."/>
            <person name="Mondo S."/>
            <person name="Pangilinan J."/>
            <person name="Riley R."/>
            <person name="Labutti K."/>
            <person name="Andreopoulos B."/>
            <person name="Lipzen A."/>
            <person name="Chen C."/>
            <person name="Yanf M."/>
            <person name="Daum C."/>
            <person name="Ng V."/>
            <person name="Clum A."/>
            <person name="Steindorff A."/>
            <person name="Ohm R."/>
            <person name="Martin F."/>
            <person name="Silar P."/>
            <person name="Natvig D."/>
            <person name="Lalanne C."/>
            <person name="Gautier V."/>
            <person name="Ament-Velasquez S.L."/>
            <person name="Kruys A."/>
            <person name="Hutchinson M.I."/>
            <person name="Powell A.J."/>
            <person name="Barry K."/>
            <person name="Miller A.N."/>
            <person name="Grigoriev I.V."/>
            <person name="Debuchy R."/>
            <person name="Gladieux P."/>
            <person name="Thoren M.H."/>
            <person name="Johannesson H."/>
        </authorList>
    </citation>
    <scope>NUCLEOTIDE SEQUENCE</scope>
    <source>
        <strain evidence="6">CBS 540.89</strain>
    </source>
</reference>
<dbReference type="AlphaFoldDB" id="A0AA39ZPV6"/>
<name>A0AA39ZPV6_9PEZI</name>
<dbReference type="GO" id="GO:0046872">
    <property type="term" value="F:metal ion binding"/>
    <property type="evidence" value="ECO:0007669"/>
    <property type="project" value="UniProtKB-KW"/>
</dbReference>
<dbReference type="Pfam" id="PF01546">
    <property type="entry name" value="Peptidase_M20"/>
    <property type="match status" value="1"/>
</dbReference>
<dbReference type="Gene3D" id="3.40.630.10">
    <property type="entry name" value="Zn peptidases"/>
    <property type="match status" value="1"/>
</dbReference>
<sequence length="436" mass="46991">MSDSAVENSPSFLVSNFRPDLAPYEDLYRELHRHPDVSKHEAATASTVAKVLRSLPDIDVITDIGGHGLVGILRNGQGPTVMLRAELDALPMLEQTDLPYAATSRAQDPRDGPSQPAMHACGHDMHMAGLLASAKLLHRASEHWSGTVVFLFQPDEENGAGAQCMVEDGLYDPKKHAVPHPDIVLGGHVMPMRAGTIATRRGAFNSTSESLRVTFYGHGGHGAKPHKAVDPVLMACSAVLKLQTIVSRETDPQQMAVVTVGSIHAGNAPNVIPEEATLLINTRSFSTSLQESVRDSIRRIVFAESEAFRAPKPPSIERITFFPLLYNDPSATATLEQSMRHHFGAGFLLEIPASTGSEDISNLAAPSSAPVSFWNYGGICPDEWDGALEQGPTERIPANHNPKFAPVIQPTLTVATDAYALAALTFLKIRSPQSVE</sequence>
<keyword evidence="3" id="KW-0378">Hydrolase</keyword>